<gene>
    <name evidence="1" type="ORF">SAMN04488542_11171</name>
</gene>
<dbReference type="EMBL" id="FNBG01000011">
    <property type="protein sequence ID" value="SDF46948.1"/>
    <property type="molecule type" value="Genomic_DNA"/>
</dbReference>
<reference evidence="1 2" key="1">
    <citation type="submission" date="2016-10" db="EMBL/GenBank/DDBJ databases">
        <authorList>
            <person name="de Groot N.N."/>
        </authorList>
    </citation>
    <scope>NUCLEOTIDE SEQUENCE [LARGE SCALE GENOMIC DNA]</scope>
    <source>
        <strain evidence="1 2">DSM 28129</strain>
    </source>
</reference>
<evidence type="ECO:0000313" key="1">
    <source>
        <dbReference type="EMBL" id="SDF46948.1"/>
    </source>
</evidence>
<name>A0A1G7LBT8_9BACL</name>
<dbReference type="Proteomes" id="UP000198972">
    <property type="component" value="Unassembled WGS sequence"/>
</dbReference>
<organism evidence="1 2">
    <name type="scientific">Fontibacillus panacisegetis</name>
    <dbReference type="NCBI Taxonomy" id="670482"/>
    <lineage>
        <taxon>Bacteria</taxon>
        <taxon>Bacillati</taxon>
        <taxon>Bacillota</taxon>
        <taxon>Bacilli</taxon>
        <taxon>Bacillales</taxon>
        <taxon>Paenibacillaceae</taxon>
        <taxon>Fontibacillus</taxon>
    </lineage>
</organism>
<keyword evidence="2" id="KW-1185">Reference proteome</keyword>
<proteinExistence type="predicted"/>
<dbReference type="AlphaFoldDB" id="A0A1G7LBT8"/>
<sequence length="96" mass="10852">MRSDLLLFTRESSEKNGASPKVWLPKGFFDIRPIYDTVNRIISAGKAGSRIKDEPQKTPDSKLMWNRVNGKEIYLNGLIIILLKTAVPPSENRVIP</sequence>
<protein>
    <submittedName>
        <fullName evidence="1">Uncharacterized protein</fullName>
    </submittedName>
</protein>
<evidence type="ECO:0000313" key="2">
    <source>
        <dbReference type="Proteomes" id="UP000198972"/>
    </source>
</evidence>
<dbReference type="STRING" id="670482.SAMN04488542_11171"/>
<accession>A0A1G7LBT8</accession>